<dbReference type="EMBL" id="JTDE01007037">
    <property type="protein sequence ID" value="KAF7241394.1"/>
    <property type="molecule type" value="Genomic_DNA"/>
</dbReference>
<accession>A0A8S9YFD2</accession>
<dbReference type="OrthoDB" id="6256563at2759"/>
<evidence type="ECO:0000313" key="3">
    <source>
        <dbReference type="Proteomes" id="UP000822476"/>
    </source>
</evidence>
<feature type="chain" id="PRO_5035855691" description="Apple domain-containing protein" evidence="1">
    <location>
        <begin position="17"/>
        <end position="247"/>
    </location>
</feature>
<evidence type="ECO:0000256" key="1">
    <source>
        <dbReference type="SAM" id="SignalP"/>
    </source>
</evidence>
<feature type="signal peptide" evidence="1">
    <location>
        <begin position="1"/>
        <end position="16"/>
    </location>
</feature>
<gene>
    <name evidence="2" type="ORF">EG68_10581</name>
</gene>
<dbReference type="Proteomes" id="UP000822476">
    <property type="component" value="Unassembled WGS sequence"/>
</dbReference>
<comment type="caution">
    <text evidence="2">The sequence shown here is derived from an EMBL/GenBank/DDBJ whole genome shotgun (WGS) entry which is preliminary data.</text>
</comment>
<proteinExistence type="predicted"/>
<protein>
    <recommendedName>
        <fullName evidence="4">Apple domain-containing protein</fullName>
    </recommendedName>
</protein>
<name>A0A8S9YFD2_9TREM</name>
<sequence length="247" mass="28043">MLSIFVMMFSICSVDLTECPEDLMHIGDGICIIQFADKTNYCEAHRMCDEQGRHRKIRLFMIGRNASRLPTSITENMTVHVGIHSLLGGPQGRHSEWQVSEPGYISSTLGENSKALVLRPPVLEQLTIMKKGKMQAVSVDEVSTTVVCEKSERKHPNKVESSKFSKNHPWPLISNFMESDRSVGCFRNYSTTTALACSLKCRKLDKCYSFYFNKESKICVLSLHIDSRLPISRRATPGTWERFGRMN</sequence>
<keyword evidence="1" id="KW-0732">Signal</keyword>
<dbReference type="AlphaFoldDB" id="A0A8S9YFD2"/>
<reference evidence="2" key="1">
    <citation type="submission" date="2019-07" db="EMBL/GenBank/DDBJ databases">
        <title>Annotation for the trematode Paragonimus miyazaki's.</title>
        <authorList>
            <person name="Choi Y.-J."/>
        </authorList>
    </citation>
    <scope>NUCLEOTIDE SEQUENCE</scope>
    <source>
        <strain evidence="2">Japan</strain>
    </source>
</reference>
<evidence type="ECO:0008006" key="4">
    <source>
        <dbReference type="Google" id="ProtNLM"/>
    </source>
</evidence>
<keyword evidence="3" id="KW-1185">Reference proteome</keyword>
<organism evidence="2 3">
    <name type="scientific">Paragonimus skrjabini miyazakii</name>
    <dbReference type="NCBI Taxonomy" id="59628"/>
    <lineage>
        <taxon>Eukaryota</taxon>
        <taxon>Metazoa</taxon>
        <taxon>Spiralia</taxon>
        <taxon>Lophotrochozoa</taxon>
        <taxon>Platyhelminthes</taxon>
        <taxon>Trematoda</taxon>
        <taxon>Digenea</taxon>
        <taxon>Plagiorchiida</taxon>
        <taxon>Troglotremata</taxon>
        <taxon>Troglotrematidae</taxon>
        <taxon>Paragonimus</taxon>
    </lineage>
</organism>
<evidence type="ECO:0000313" key="2">
    <source>
        <dbReference type="EMBL" id="KAF7241394.1"/>
    </source>
</evidence>